<feature type="non-terminal residue" evidence="1">
    <location>
        <position position="1"/>
    </location>
</feature>
<accession>X1HPV7</accession>
<evidence type="ECO:0000313" key="1">
    <source>
        <dbReference type="EMBL" id="GAH59075.1"/>
    </source>
</evidence>
<comment type="caution">
    <text evidence="1">The sequence shown here is derived from an EMBL/GenBank/DDBJ whole genome shotgun (WGS) entry which is preliminary data.</text>
</comment>
<name>X1HPV7_9ZZZZ</name>
<dbReference type="EMBL" id="BARU01021301">
    <property type="protein sequence ID" value="GAH59075.1"/>
    <property type="molecule type" value="Genomic_DNA"/>
</dbReference>
<protein>
    <submittedName>
        <fullName evidence="1">Uncharacterized protein</fullName>
    </submittedName>
</protein>
<organism evidence="1">
    <name type="scientific">marine sediment metagenome</name>
    <dbReference type="NCBI Taxonomy" id="412755"/>
    <lineage>
        <taxon>unclassified sequences</taxon>
        <taxon>metagenomes</taxon>
        <taxon>ecological metagenomes</taxon>
    </lineage>
</organism>
<dbReference type="AlphaFoldDB" id="X1HPV7"/>
<reference evidence="1" key="1">
    <citation type="journal article" date="2014" name="Front. Microbiol.">
        <title>High frequency of phylogenetically diverse reductive dehalogenase-homologous genes in deep subseafloor sedimentary metagenomes.</title>
        <authorList>
            <person name="Kawai M."/>
            <person name="Futagami T."/>
            <person name="Toyoda A."/>
            <person name="Takaki Y."/>
            <person name="Nishi S."/>
            <person name="Hori S."/>
            <person name="Arai W."/>
            <person name="Tsubouchi T."/>
            <person name="Morono Y."/>
            <person name="Uchiyama I."/>
            <person name="Ito T."/>
            <person name="Fujiyama A."/>
            <person name="Inagaki F."/>
            <person name="Takami H."/>
        </authorList>
    </citation>
    <scope>NUCLEOTIDE SEQUENCE</scope>
    <source>
        <strain evidence="1">Expedition CK06-06</strain>
    </source>
</reference>
<sequence length="78" mass="8678">TIMLDLSNLVQNADIRIKYDMHGDGAPPPTMETFNWTIGMDDIVYFREISGQRAVEVTVQSIVAQGAIVAIDYEYVLG</sequence>
<gene>
    <name evidence="1" type="ORF">S03H2_34872</name>
</gene>
<proteinExistence type="predicted"/>